<keyword evidence="4 15" id="KW-0645">Protease</keyword>
<dbReference type="PANTHER" id="PTHR23076:SF97">
    <property type="entry name" value="ATP-DEPENDENT ZINC METALLOPROTEASE YME1L1"/>
    <property type="match status" value="1"/>
</dbReference>
<dbReference type="EC" id="3.4.24.-" evidence="15"/>
<gene>
    <name evidence="15" type="primary">ftsH</name>
    <name evidence="19" type="ORF">VF00_C0002G0315</name>
</gene>
<comment type="similarity">
    <text evidence="2 15">In the C-terminal section; belongs to the peptidase M41 family.</text>
</comment>
<evidence type="ECO:0000256" key="13">
    <source>
        <dbReference type="ARBA" id="ARBA00023136"/>
    </source>
</evidence>
<dbReference type="Gene3D" id="3.40.50.300">
    <property type="entry name" value="P-loop containing nucleotide triphosphate hydrolases"/>
    <property type="match status" value="1"/>
</dbReference>
<dbReference type="InterPro" id="IPR041569">
    <property type="entry name" value="AAA_lid_3"/>
</dbReference>
<evidence type="ECO:0000256" key="15">
    <source>
        <dbReference type="HAMAP-Rule" id="MF_01458"/>
    </source>
</evidence>
<reference evidence="19 20" key="1">
    <citation type="journal article" date="2015" name="Nature">
        <title>rRNA introns, odd ribosomes, and small enigmatic genomes across a large radiation of phyla.</title>
        <authorList>
            <person name="Brown C.T."/>
            <person name="Hug L.A."/>
            <person name="Thomas B.C."/>
            <person name="Sharon I."/>
            <person name="Castelle C.J."/>
            <person name="Singh A."/>
            <person name="Wilkins M.J."/>
            <person name="Williams K.H."/>
            <person name="Banfield J.F."/>
        </authorList>
    </citation>
    <scope>NUCLEOTIDE SEQUENCE [LARGE SCALE GENOMIC DNA]</scope>
</reference>
<evidence type="ECO:0000256" key="2">
    <source>
        <dbReference type="ARBA" id="ARBA00010044"/>
    </source>
</evidence>
<comment type="function">
    <text evidence="15">Acts as a processive, ATP-dependent zinc metallopeptidase for both cytoplasmic and membrane proteins. Plays a role in the quality control of integral membrane proteins.</text>
</comment>
<feature type="active site" evidence="15">
    <location>
        <position position="418"/>
    </location>
</feature>
<dbReference type="FunFam" id="3.40.50.300:FF:000001">
    <property type="entry name" value="ATP-dependent zinc metalloprotease FtsH"/>
    <property type="match status" value="1"/>
</dbReference>
<feature type="binding site" evidence="15">
    <location>
        <position position="417"/>
    </location>
    <ligand>
        <name>Zn(2+)</name>
        <dbReference type="ChEBI" id="CHEBI:29105"/>
        <note>catalytic</note>
    </ligand>
</feature>
<keyword evidence="13 15" id="KW-0472">Membrane</keyword>
<dbReference type="GO" id="GO:0008270">
    <property type="term" value="F:zinc ion binding"/>
    <property type="evidence" value="ECO:0007669"/>
    <property type="project" value="UniProtKB-UniRule"/>
</dbReference>
<dbReference type="GO" id="GO:0004222">
    <property type="term" value="F:metalloendopeptidase activity"/>
    <property type="evidence" value="ECO:0007669"/>
    <property type="project" value="InterPro"/>
</dbReference>
<protein>
    <recommendedName>
        <fullName evidence="15">ATP-dependent zinc metalloprotease FtsH</fullName>
        <ecNumber evidence="15">3.4.24.-</ecNumber>
    </recommendedName>
</protein>
<dbReference type="GO" id="GO:0005886">
    <property type="term" value="C:plasma membrane"/>
    <property type="evidence" value="ECO:0007669"/>
    <property type="project" value="UniProtKB-SubCell"/>
</dbReference>
<evidence type="ECO:0000256" key="5">
    <source>
        <dbReference type="ARBA" id="ARBA00022692"/>
    </source>
</evidence>
<comment type="cofactor">
    <cofactor evidence="15">
        <name>Zn(2+)</name>
        <dbReference type="ChEBI" id="CHEBI:29105"/>
    </cofactor>
    <text evidence="15">Binds 1 zinc ion per subunit.</text>
</comment>
<dbReference type="InterPro" id="IPR037219">
    <property type="entry name" value="Peptidase_M41-like"/>
</dbReference>
<evidence type="ECO:0000256" key="6">
    <source>
        <dbReference type="ARBA" id="ARBA00022723"/>
    </source>
</evidence>
<keyword evidence="6 15" id="KW-0479">Metal-binding</keyword>
<dbReference type="PATRIC" id="fig|1620414.3.peg.555"/>
<evidence type="ECO:0000256" key="3">
    <source>
        <dbReference type="ARBA" id="ARBA00022475"/>
    </source>
</evidence>
<dbReference type="PROSITE" id="PS00674">
    <property type="entry name" value="AAA"/>
    <property type="match status" value="1"/>
</dbReference>
<dbReference type="InterPro" id="IPR003959">
    <property type="entry name" value="ATPase_AAA_core"/>
</dbReference>
<keyword evidence="8 15" id="KW-0378">Hydrolase</keyword>
<dbReference type="InterPro" id="IPR011546">
    <property type="entry name" value="Pept_M41_FtsH_extracell"/>
</dbReference>
<evidence type="ECO:0000256" key="14">
    <source>
        <dbReference type="ARBA" id="ARBA00061570"/>
    </source>
</evidence>
<feature type="binding site" evidence="15">
    <location>
        <position position="421"/>
    </location>
    <ligand>
        <name>Zn(2+)</name>
        <dbReference type="ChEBI" id="CHEBI:29105"/>
        <note>catalytic</note>
    </ligand>
</feature>
<dbReference type="Pfam" id="PF17862">
    <property type="entry name" value="AAA_lid_3"/>
    <property type="match status" value="1"/>
</dbReference>
<proteinExistence type="inferred from homology"/>
<evidence type="ECO:0000256" key="11">
    <source>
        <dbReference type="ARBA" id="ARBA00022989"/>
    </source>
</evidence>
<dbReference type="NCBIfam" id="TIGR01241">
    <property type="entry name" value="FtsH_fam"/>
    <property type="match status" value="1"/>
</dbReference>
<accession>A0A0G1X738</accession>
<dbReference type="GO" id="GO:0004176">
    <property type="term" value="F:ATP-dependent peptidase activity"/>
    <property type="evidence" value="ECO:0007669"/>
    <property type="project" value="InterPro"/>
</dbReference>
<comment type="subunit">
    <text evidence="15">Homohexamer.</text>
</comment>
<keyword evidence="3 15" id="KW-1003">Cell membrane</keyword>
<evidence type="ECO:0000256" key="8">
    <source>
        <dbReference type="ARBA" id="ARBA00022801"/>
    </source>
</evidence>
<dbReference type="PANTHER" id="PTHR23076">
    <property type="entry name" value="METALLOPROTEASE M41 FTSH"/>
    <property type="match status" value="1"/>
</dbReference>
<evidence type="ECO:0000256" key="17">
    <source>
        <dbReference type="SAM" id="Coils"/>
    </source>
</evidence>
<evidence type="ECO:0000256" key="1">
    <source>
        <dbReference type="ARBA" id="ARBA00004370"/>
    </source>
</evidence>
<dbReference type="GO" id="GO:0030163">
    <property type="term" value="P:protein catabolic process"/>
    <property type="evidence" value="ECO:0007669"/>
    <property type="project" value="UniProtKB-UniRule"/>
</dbReference>
<feature type="domain" description="AAA+ ATPase" evidence="18">
    <location>
        <begin position="187"/>
        <end position="326"/>
    </location>
</feature>
<dbReference type="EMBL" id="LCRB01000002">
    <property type="protein sequence ID" value="KKW26988.1"/>
    <property type="molecule type" value="Genomic_DNA"/>
</dbReference>
<dbReference type="FunFam" id="1.20.58.760:FF:000001">
    <property type="entry name" value="ATP-dependent zinc metalloprotease FtsH"/>
    <property type="match status" value="1"/>
</dbReference>
<comment type="caution">
    <text evidence="19">The sequence shown here is derived from an EMBL/GenBank/DDBJ whole genome shotgun (WGS) entry which is preliminary data.</text>
</comment>
<dbReference type="SUPFAM" id="SSF140990">
    <property type="entry name" value="FtsH protease domain-like"/>
    <property type="match status" value="1"/>
</dbReference>
<dbReference type="InterPro" id="IPR027417">
    <property type="entry name" value="P-loop_NTPase"/>
</dbReference>
<evidence type="ECO:0000256" key="9">
    <source>
        <dbReference type="ARBA" id="ARBA00022833"/>
    </source>
</evidence>
<feature type="transmembrane region" description="Helical" evidence="15">
    <location>
        <begin position="5"/>
        <end position="26"/>
    </location>
</feature>
<feature type="transmembrane region" description="Helical" evidence="15">
    <location>
        <begin position="101"/>
        <end position="124"/>
    </location>
</feature>
<dbReference type="Proteomes" id="UP000034913">
    <property type="component" value="Unassembled WGS sequence"/>
</dbReference>
<dbReference type="Gene3D" id="1.10.8.60">
    <property type="match status" value="1"/>
</dbReference>
<dbReference type="HAMAP" id="MF_01458">
    <property type="entry name" value="FtsH"/>
    <property type="match status" value="1"/>
</dbReference>
<feature type="coiled-coil region" evidence="17">
    <location>
        <begin position="558"/>
        <end position="585"/>
    </location>
</feature>
<dbReference type="GO" id="GO:0006508">
    <property type="term" value="P:proteolysis"/>
    <property type="evidence" value="ECO:0007669"/>
    <property type="project" value="UniProtKB-KW"/>
</dbReference>
<dbReference type="FunFam" id="1.10.8.60:FF:000001">
    <property type="entry name" value="ATP-dependent zinc metalloprotease FtsH"/>
    <property type="match status" value="1"/>
</dbReference>
<comment type="subcellular location">
    <subcellularLocation>
        <location evidence="15">Cell membrane</location>
        <topology evidence="15">Multi-pass membrane protein</topology>
        <orientation evidence="15">Cytoplasmic side</orientation>
    </subcellularLocation>
    <subcellularLocation>
        <location evidence="1">Membrane</location>
    </subcellularLocation>
</comment>
<dbReference type="Pfam" id="PF00004">
    <property type="entry name" value="AAA"/>
    <property type="match status" value="1"/>
</dbReference>
<keyword evidence="10 15" id="KW-0067">ATP-binding</keyword>
<dbReference type="SMART" id="SM00382">
    <property type="entry name" value="AAA"/>
    <property type="match status" value="1"/>
</dbReference>
<dbReference type="GO" id="GO:0016887">
    <property type="term" value="F:ATP hydrolysis activity"/>
    <property type="evidence" value="ECO:0007669"/>
    <property type="project" value="UniProtKB-UniRule"/>
</dbReference>
<organism evidence="19 20">
    <name type="scientific">candidate division Kazan bacterium GW2011_GWB1_52_7</name>
    <dbReference type="NCBI Taxonomy" id="1620414"/>
    <lineage>
        <taxon>Bacteria</taxon>
        <taxon>Bacteria division Kazan-3B-28</taxon>
    </lineage>
</organism>
<feature type="binding site" evidence="15">
    <location>
        <position position="493"/>
    </location>
    <ligand>
        <name>Zn(2+)</name>
        <dbReference type="ChEBI" id="CHEBI:29105"/>
        <note>catalytic</note>
    </ligand>
</feature>
<evidence type="ECO:0000313" key="19">
    <source>
        <dbReference type="EMBL" id="KKW26988.1"/>
    </source>
</evidence>
<evidence type="ECO:0000256" key="7">
    <source>
        <dbReference type="ARBA" id="ARBA00022741"/>
    </source>
</evidence>
<dbReference type="CDD" id="cd19501">
    <property type="entry name" value="RecA-like_FtsH"/>
    <property type="match status" value="1"/>
</dbReference>
<dbReference type="InterPro" id="IPR000642">
    <property type="entry name" value="Peptidase_M41"/>
</dbReference>
<dbReference type="Pfam" id="PF06480">
    <property type="entry name" value="FtsH_ext"/>
    <property type="match status" value="1"/>
</dbReference>
<evidence type="ECO:0000313" key="20">
    <source>
        <dbReference type="Proteomes" id="UP000034913"/>
    </source>
</evidence>
<keyword evidence="17" id="KW-0175">Coiled coil</keyword>
<dbReference type="GO" id="GO:0005524">
    <property type="term" value="F:ATP binding"/>
    <property type="evidence" value="ECO:0007669"/>
    <property type="project" value="UniProtKB-UniRule"/>
</dbReference>
<comment type="similarity">
    <text evidence="14 15">In the central section; belongs to the AAA ATPase family.</text>
</comment>
<evidence type="ECO:0000256" key="16">
    <source>
        <dbReference type="RuleBase" id="RU003651"/>
    </source>
</evidence>
<dbReference type="InterPro" id="IPR003960">
    <property type="entry name" value="ATPase_AAA_CS"/>
</dbReference>
<keyword evidence="5 15" id="KW-0812">Transmembrane</keyword>
<dbReference type="Gene3D" id="1.20.58.760">
    <property type="entry name" value="Peptidase M41"/>
    <property type="match status" value="1"/>
</dbReference>
<keyword evidence="9 15" id="KW-0862">Zinc</keyword>
<name>A0A0G1X738_UNCK3</name>
<evidence type="ECO:0000256" key="12">
    <source>
        <dbReference type="ARBA" id="ARBA00023049"/>
    </source>
</evidence>
<keyword evidence="12 15" id="KW-0482">Metalloprotease</keyword>
<dbReference type="InterPro" id="IPR005936">
    <property type="entry name" value="FtsH"/>
</dbReference>
<dbReference type="InterPro" id="IPR003593">
    <property type="entry name" value="AAA+_ATPase"/>
</dbReference>
<feature type="binding site" evidence="15">
    <location>
        <begin position="195"/>
        <end position="202"/>
    </location>
    <ligand>
        <name>ATP</name>
        <dbReference type="ChEBI" id="CHEBI:30616"/>
    </ligand>
</feature>
<dbReference type="AlphaFoldDB" id="A0A0G1X738"/>
<evidence type="ECO:0000256" key="10">
    <source>
        <dbReference type="ARBA" id="ARBA00022840"/>
    </source>
</evidence>
<dbReference type="SUPFAM" id="SSF52540">
    <property type="entry name" value="P-loop containing nucleoside triphosphate hydrolases"/>
    <property type="match status" value="1"/>
</dbReference>
<sequence length="596" mass="66146">MRSNFVRIVGYALVVLVVMALLYSLFGYSGTAPQWVPISDVARLIDAGKVDKLEIKGSEITVITTDGKQFLARKEDNVSLKDSGIDTSRVEVEVLDDQTSALWLGVLSSFLPFLLILGFLWFMFRQAQGSGNQALSFGKSRARLQVGTKNRITFKDVAGSHEAKQELVEVVEFLKYPSKFINLGARIPKGVLLVGPPGTGKTLMARAVAGEAGVPFFNISGSEFVEMFVGVGASRVRDLFTKAKRNAPAIVFIDEIDAVGRQRGAGLGGGHDEREQTLNQILVEMDGFETDTNVIVIAATNRPDVLDPALLRPGRFDRRVTLERPDIKDREDILAVHTKNKPLDSTVDLHQVAAHTPGFSGADLQNLVNEGAILAARHNQKVITRQDLDEAVEKVLLGPERKNKILSEQEKEITAYHEAGHAVVAHILPHTDPVHKVSIVSRGMALGYTWSMPERDRHLHSKSQFMDELAHMLGGRAAEKLIFKEVTTGASNDLQRATELAREMVTRFGMSERLGPMTFGRREEMIFLGREIHEDRNYSDKIASIIDEEVSSIIDTADKRAEKVLKEYTKELRAIAAELIKKESLSRDEFESFFDE</sequence>
<dbReference type="Pfam" id="PF01434">
    <property type="entry name" value="Peptidase_M41"/>
    <property type="match status" value="1"/>
</dbReference>
<evidence type="ECO:0000256" key="4">
    <source>
        <dbReference type="ARBA" id="ARBA00022670"/>
    </source>
</evidence>
<evidence type="ECO:0000259" key="18">
    <source>
        <dbReference type="SMART" id="SM00382"/>
    </source>
</evidence>
<comment type="similarity">
    <text evidence="16">Belongs to the AAA ATPase family.</text>
</comment>
<keyword evidence="11 15" id="KW-1133">Transmembrane helix</keyword>
<keyword evidence="7 15" id="KW-0547">Nucleotide-binding</keyword>